<dbReference type="EMBL" id="JAGIOC010000001">
    <property type="protein sequence ID" value="MBP2410955.1"/>
    <property type="molecule type" value="Genomic_DNA"/>
</dbReference>
<evidence type="ECO:0000313" key="2">
    <source>
        <dbReference type="EMBL" id="MBP2410955.1"/>
    </source>
</evidence>
<organism evidence="2 3">
    <name type="scientific">Brachybacterium fresconis</name>
    <dbReference type="NCBI Taxonomy" id="173363"/>
    <lineage>
        <taxon>Bacteria</taxon>
        <taxon>Bacillati</taxon>
        <taxon>Actinomycetota</taxon>
        <taxon>Actinomycetes</taxon>
        <taxon>Micrococcales</taxon>
        <taxon>Dermabacteraceae</taxon>
        <taxon>Brachybacterium</taxon>
    </lineage>
</organism>
<dbReference type="Proteomes" id="UP000698222">
    <property type="component" value="Unassembled WGS sequence"/>
</dbReference>
<gene>
    <name evidence="2" type="ORF">JOF44_003858</name>
</gene>
<comment type="caution">
    <text evidence="2">The sequence shown here is derived from an EMBL/GenBank/DDBJ whole genome shotgun (WGS) entry which is preliminary data.</text>
</comment>
<keyword evidence="1" id="KW-1133">Transmembrane helix</keyword>
<accession>A0ABS4YQT7</accession>
<protein>
    <submittedName>
        <fullName evidence="2">Uncharacterized protein</fullName>
    </submittedName>
</protein>
<sequence length="217" mass="24690">MFQQWRRRRAVKRIEPGDGSSLRRFRWWQLLGRSMFHRDLPVPVEGPVRYTVDVRQWKTDENGYVKVHLYRDGLQHAVARAPALFPVERGTIEVAASSFGLKRCHYVADDGTEHQLTPDPWSAEGRRARFEERRPVLSRVVGAVSIVALLVGVVLLLQEIAVPILQIPPIAERIGTVEPLIRLPLWLTITLALAAALASTERALRLRYHWLLDAAGN</sequence>
<dbReference type="RefSeq" id="WP_209895254.1">
    <property type="nucleotide sequence ID" value="NZ_BAAAJV010000008.1"/>
</dbReference>
<keyword evidence="3" id="KW-1185">Reference proteome</keyword>
<reference evidence="2 3" key="1">
    <citation type="submission" date="2021-03" db="EMBL/GenBank/DDBJ databases">
        <title>Sequencing the genomes of 1000 actinobacteria strains.</title>
        <authorList>
            <person name="Klenk H.-P."/>
        </authorList>
    </citation>
    <scope>NUCLEOTIDE SEQUENCE [LARGE SCALE GENOMIC DNA]</scope>
    <source>
        <strain evidence="2 3">DSM 14564</strain>
    </source>
</reference>
<evidence type="ECO:0000313" key="3">
    <source>
        <dbReference type="Proteomes" id="UP000698222"/>
    </source>
</evidence>
<feature type="transmembrane region" description="Helical" evidence="1">
    <location>
        <begin position="180"/>
        <end position="198"/>
    </location>
</feature>
<proteinExistence type="predicted"/>
<evidence type="ECO:0000256" key="1">
    <source>
        <dbReference type="SAM" id="Phobius"/>
    </source>
</evidence>
<keyword evidence="1" id="KW-0472">Membrane</keyword>
<name>A0ABS4YQT7_9MICO</name>
<keyword evidence="1" id="KW-0812">Transmembrane</keyword>
<feature type="transmembrane region" description="Helical" evidence="1">
    <location>
        <begin position="136"/>
        <end position="160"/>
    </location>
</feature>